<reference evidence="2" key="1">
    <citation type="journal article" date="2019" name="Int. J. Syst. Evol. Microbiol.">
        <title>The Global Catalogue of Microorganisms (GCM) 10K type strain sequencing project: providing services to taxonomists for standard genome sequencing and annotation.</title>
        <authorList>
            <consortium name="The Broad Institute Genomics Platform"/>
            <consortium name="The Broad Institute Genome Sequencing Center for Infectious Disease"/>
            <person name="Wu L."/>
            <person name="Ma J."/>
        </authorList>
    </citation>
    <scope>NUCLEOTIDE SEQUENCE [LARGE SCALE GENOMIC DNA]</scope>
    <source>
        <strain evidence="2">NBRC 108730</strain>
    </source>
</reference>
<evidence type="ECO:0008006" key="3">
    <source>
        <dbReference type="Google" id="ProtNLM"/>
    </source>
</evidence>
<dbReference type="EMBL" id="BSUZ01000001">
    <property type="protein sequence ID" value="GMA86808.1"/>
    <property type="molecule type" value="Genomic_DNA"/>
</dbReference>
<evidence type="ECO:0000313" key="1">
    <source>
        <dbReference type="EMBL" id="GMA86808.1"/>
    </source>
</evidence>
<sequence length="39" mass="4371">MATPVHQGRSQQVWLVETRDAGDRLVARGQVRLQNLRGA</sequence>
<proteinExistence type="predicted"/>
<gene>
    <name evidence="1" type="ORF">GCM10025868_20580</name>
</gene>
<organism evidence="1 2">
    <name type="scientific">Angustibacter aerolatus</name>
    <dbReference type="NCBI Taxonomy" id="1162965"/>
    <lineage>
        <taxon>Bacteria</taxon>
        <taxon>Bacillati</taxon>
        <taxon>Actinomycetota</taxon>
        <taxon>Actinomycetes</taxon>
        <taxon>Kineosporiales</taxon>
        <taxon>Kineosporiaceae</taxon>
    </lineage>
</organism>
<keyword evidence="2" id="KW-1185">Reference proteome</keyword>
<comment type="caution">
    <text evidence="1">The sequence shown here is derived from an EMBL/GenBank/DDBJ whole genome shotgun (WGS) entry which is preliminary data.</text>
</comment>
<evidence type="ECO:0000313" key="2">
    <source>
        <dbReference type="Proteomes" id="UP001157017"/>
    </source>
</evidence>
<protein>
    <recommendedName>
        <fullName evidence="3">Thioesterase domain-containing protein</fullName>
    </recommendedName>
</protein>
<name>A0ABQ6JHD1_9ACTN</name>
<dbReference type="Gene3D" id="3.10.129.10">
    <property type="entry name" value="Hotdog Thioesterase"/>
    <property type="match status" value="1"/>
</dbReference>
<accession>A0ABQ6JHD1</accession>
<dbReference type="Proteomes" id="UP001157017">
    <property type="component" value="Unassembled WGS sequence"/>
</dbReference>